<keyword evidence="3" id="KW-1185">Reference proteome</keyword>
<dbReference type="Pfam" id="PF13692">
    <property type="entry name" value="Glyco_trans_1_4"/>
    <property type="match status" value="1"/>
</dbReference>
<dbReference type="Proteomes" id="UP000005317">
    <property type="component" value="Unassembled WGS sequence"/>
</dbReference>
<name>A0A656HM50_THINJ</name>
<dbReference type="PANTHER" id="PTHR12526">
    <property type="entry name" value="GLYCOSYLTRANSFERASE"/>
    <property type="match status" value="1"/>
</dbReference>
<dbReference type="EMBL" id="JH651384">
    <property type="protein sequence ID" value="EIJ36606.1"/>
    <property type="molecule type" value="Genomic_DNA"/>
</dbReference>
<dbReference type="CDD" id="cd03808">
    <property type="entry name" value="GT4_CapM-like"/>
    <property type="match status" value="1"/>
</dbReference>
<dbReference type="Pfam" id="PF13477">
    <property type="entry name" value="Glyco_trans_4_2"/>
    <property type="match status" value="1"/>
</dbReference>
<dbReference type="GO" id="GO:0016757">
    <property type="term" value="F:glycosyltransferase activity"/>
    <property type="evidence" value="ECO:0007669"/>
    <property type="project" value="TreeGrafter"/>
</dbReference>
<feature type="domain" description="Glycosyltransferase subfamily 4-like N-terminal" evidence="1">
    <location>
        <begin position="3"/>
        <end position="127"/>
    </location>
</feature>
<dbReference type="OrthoDB" id="5906768at2"/>
<evidence type="ECO:0000313" key="3">
    <source>
        <dbReference type="Proteomes" id="UP000005317"/>
    </source>
</evidence>
<evidence type="ECO:0000259" key="1">
    <source>
        <dbReference type="Pfam" id="PF13477"/>
    </source>
</evidence>
<reference evidence="3" key="1">
    <citation type="journal article" date="2011" name="Stand. Genomic Sci.">
        <title>Genome sequence of the filamentous, gliding Thiothrix nivea neotype strain (JP2(T)).</title>
        <authorList>
            <person name="Lapidus A."/>
            <person name="Nolan M."/>
            <person name="Lucas S."/>
            <person name="Glavina Del Rio T."/>
            <person name="Tice H."/>
            <person name="Cheng J.F."/>
            <person name="Tapia R."/>
            <person name="Han C."/>
            <person name="Goodwin L."/>
            <person name="Pitluck S."/>
            <person name="Liolios K."/>
            <person name="Pagani I."/>
            <person name="Ivanova N."/>
            <person name="Huntemann M."/>
            <person name="Mavromatis K."/>
            <person name="Mikhailova N."/>
            <person name="Pati A."/>
            <person name="Chen A."/>
            <person name="Palaniappan K."/>
            <person name="Land M."/>
            <person name="Brambilla E.M."/>
            <person name="Rohde M."/>
            <person name="Abt B."/>
            <person name="Verbarg S."/>
            <person name="Goker M."/>
            <person name="Bristow J."/>
            <person name="Eisen J.A."/>
            <person name="Markowitz V."/>
            <person name="Hugenholtz P."/>
            <person name="Kyrpides N.C."/>
            <person name="Klenk H.P."/>
            <person name="Woyke T."/>
        </authorList>
    </citation>
    <scope>NUCLEOTIDE SEQUENCE [LARGE SCALE GENOMIC DNA]</scope>
    <source>
        <strain evidence="3">ATCC 35100 / DSM 5205 / JP2</strain>
    </source>
</reference>
<proteinExistence type="predicted"/>
<dbReference type="SUPFAM" id="SSF53756">
    <property type="entry name" value="UDP-Glycosyltransferase/glycogen phosphorylase"/>
    <property type="match status" value="1"/>
</dbReference>
<dbReference type="InterPro" id="IPR028098">
    <property type="entry name" value="Glyco_trans_4-like_N"/>
</dbReference>
<dbReference type="RefSeq" id="WP_002710475.1">
    <property type="nucleotide sequence ID" value="NZ_JH651384.1"/>
</dbReference>
<protein>
    <submittedName>
        <fullName evidence="2">Glycosyl transferase group 1</fullName>
    </submittedName>
</protein>
<dbReference type="AlphaFoldDB" id="A0A656HM50"/>
<keyword evidence="2" id="KW-0808">Transferase</keyword>
<sequence>MKKILFVGNDAAFFLSHRLPLARQLGNQGYDVHVAMPEPESNPSAMSIQSHGMNYHQFSMDRMSRNPLRELNTVWSLFRLYQWVQPDLIHHIAVKAILYGGIAALLSGHTRSIYAFTGIGTLFTHQDIATRVLRTAITPVYKIIFLPSRAWAIFQNPDDLGLFTEAGITREQRSVLIRSSGVNLREFSYRPEPEGTPVIILAARMLKSKGVHEFAAAARKIHAKGLEARFVLVGEAPYNRDAVPVGVLQQWQQEGFLEWWGYRSDMADILPQAHIICLPSYREGVPKVLLEAAACGRAIVASDVPGCREITLHQQNGLLVEPRSSDALAAGIEILLRNPHKRRRLGHAGRQLVEQEFSVERVVHQTLQVYQKLFT</sequence>
<dbReference type="Gene3D" id="3.40.50.2000">
    <property type="entry name" value="Glycogen Phosphorylase B"/>
    <property type="match status" value="2"/>
</dbReference>
<accession>A0A656HM50</accession>
<gene>
    <name evidence="2" type="ORF">Thini_4114</name>
</gene>
<evidence type="ECO:0000313" key="2">
    <source>
        <dbReference type="EMBL" id="EIJ36606.1"/>
    </source>
</evidence>
<dbReference type="PANTHER" id="PTHR12526:SF638">
    <property type="entry name" value="SPORE COAT PROTEIN SA"/>
    <property type="match status" value="1"/>
</dbReference>
<organism evidence="2 3">
    <name type="scientific">Thiothrix nivea (strain ATCC 35100 / DSM 5205 / JP2)</name>
    <dbReference type="NCBI Taxonomy" id="870187"/>
    <lineage>
        <taxon>Bacteria</taxon>
        <taxon>Pseudomonadati</taxon>
        <taxon>Pseudomonadota</taxon>
        <taxon>Gammaproteobacteria</taxon>
        <taxon>Thiotrichales</taxon>
        <taxon>Thiotrichaceae</taxon>
        <taxon>Thiothrix</taxon>
    </lineage>
</organism>